<dbReference type="PANTHER" id="PTHR38031">
    <property type="entry name" value="SULFUR CARRIER PROTEIN SLR0821-RELATED"/>
    <property type="match status" value="1"/>
</dbReference>
<keyword evidence="2" id="KW-1185">Reference proteome</keyword>
<dbReference type="NCBIfam" id="TIGR01687">
    <property type="entry name" value="moaD_arch"/>
    <property type="match status" value="1"/>
</dbReference>
<dbReference type="InterPro" id="IPR016155">
    <property type="entry name" value="Mopterin_synth/thiamin_S_b"/>
</dbReference>
<name>A0ABD4TLQ5_9EURY</name>
<reference evidence="1 2" key="1">
    <citation type="submission" date="2019-08" db="EMBL/GenBank/DDBJ databases">
        <authorList>
            <person name="Chen S.-C."/>
            <person name="Lai M.-C."/>
            <person name="You Y.-T."/>
        </authorList>
    </citation>
    <scope>NUCLEOTIDE SEQUENCE [LARGE SCALE GENOMIC DNA]</scope>
    <source>
        <strain evidence="1 2">P2F9704a</strain>
    </source>
</reference>
<dbReference type="RefSeq" id="WP_255332715.1">
    <property type="nucleotide sequence ID" value="NZ_VOTZ01000013.1"/>
</dbReference>
<dbReference type="EMBL" id="VOTZ01000013">
    <property type="protein sequence ID" value="MCQ1538765.1"/>
    <property type="molecule type" value="Genomic_DNA"/>
</dbReference>
<dbReference type="CDD" id="cd17040">
    <property type="entry name" value="Ubl_MoaD_like"/>
    <property type="match status" value="1"/>
</dbReference>
<evidence type="ECO:0000313" key="1">
    <source>
        <dbReference type="EMBL" id="MCQ1538765.1"/>
    </source>
</evidence>
<dbReference type="InterPro" id="IPR054834">
    <property type="entry name" value="SAMP1_3"/>
</dbReference>
<dbReference type="InterPro" id="IPR010038">
    <property type="entry name" value="MoaD_arc-typ"/>
</dbReference>
<dbReference type="InterPro" id="IPR003749">
    <property type="entry name" value="ThiS/MoaD-like"/>
</dbReference>
<accession>A0ABD4TLQ5</accession>
<dbReference type="PANTHER" id="PTHR38031:SF1">
    <property type="entry name" value="SULFUR CARRIER PROTEIN CYSO"/>
    <property type="match status" value="1"/>
</dbReference>
<proteinExistence type="predicted"/>
<dbReference type="AlphaFoldDB" id="A0ABD4TLQ5"/>
<dbReference type="InterPro" id="IPR012675">
    <property type="entry name" value="Beta-grasp_dom_sf"/>
</dbReference>
<dbReference type="Proteomes" id="UP001524383">
    <property type="component" value="Unassembled WGS sequence"/>
</dbReference>
<organism evidence="1 2">
    <name type="scientific">Methanocalculus taiwanensis</name>
    <dbReference type="NCBI Taxonomy" id="106207"/>
    <lineage>
        <taxon>Archaea</taxon>
        <taxon>Methanobacteriati</taxon>
        <taxon>Methanobacteriota</taxon>
        <taxon>Stenosarchaea group</taxon>
        <taxon>Methanomicrobia</taxon>
        <taxon>Methanomicrobiales</taxon>
        <taxon>Methanocalculaceae</taxon>
        <taxon>Methanocalculus</taxon>
    </lineage>
</organism>
<evidence type="ECO:0000313" key="2">
    <source>
        <dbReference type="Proteomes" id="UP001524383"/>
    </source>
</evidence>
<gene>
    <name evidence="1" type="ORF">FTO68_07180</name>
</gene>
<sequence>MIITIKAFARFREILGSETAEEVPEGITLAGLLEQIADRNPKIKTALYEDDSTLRRYVILMQNKKRVNKEDVQTIVLSEGDEIAIYPPVAGG</sequence>
<protein>
    <submittedName>
        <fullName evidence="1">MoaD/ThiS family protein</fullName>
    </submittedName>
</protein>
<dbReference type="InterPro" id="IPR052045">
    <property type="entry name" value="Sulfur_Carrier/Prot_Modifier"/>
</dbReference>
<dbReference type="Gene3D" id="3.10.20.30">
    <property type="match status" value="1"/>
</dbReference>
<dbReference type="NCBIfam" id="NF041918">
    <property type="entry name" value="SAMP1"/>
    <property type="match status" value="1"/>
</dbReference>
<comment type="caution">
    <text evidence="1">The sequence shown here is derived from an EMBL/GenBank/DDBJ whole genome shotgun (WGS) entry which is preliminary data.</text>
</comment>
<dbReference type="SUPFAM" id="SSF54285">
    <property type="entry name" value="MoaD/ThiS"/>
    <property type="match status" value="1"/>
</dbReference>
<dbReference type="Pfam" id="PF02597">
    <property type="entry name" value="ThiS"/>
    <property type="match status" value="1"/>
</dbReference>